<keyword evidence="3 7" id="KW-0732">Signal</keyword>
<dbReference type="AlphaFoldDB" id="A0A8J6P873"/>
<dbReference type="SUPFAM" id="SSF109998">
    <property type="entry name" value="Triger factor/SurA peptide-binding domain-like"/>
    <property type="match status" value="1"/>
</dbReference>
<dbReference type="InterPro" id="IPR027304">
    <property type="entry name" value="Trigger_fact/SurA_dom_sf"/>
</dbReference>
<accession>A0A8J6P873</accession>
<dbReference type="PANTHER" id="PTHR47245:SF1">
    <property type="entry name" value="FOLDASE PROTEIN PRSA"/>
    <property type="match status" value="1"/>
</dbReference>
<dbReference type="SUPFAM" id="SSF54534">
    <property type="entry name" value="FKBP-like"/>
    <property type="match status" value="1"/>
</dbReference>
<dbReference type="GO" id="GO:0003755">
    <property type="term" value="F:peptidyl-prolyl cis-trans isomerase activity"/>
    <property type="evidence" value="ECO:0007669"/>
    <property type="project" value="UniProtKB-KW"/>
</dbReference>
<comment type="catalytic activity">
    <reaction evidence="1">
        <text>[protein]-peptidylproline (omega=180) = [protein]-peptidylproline (omega=0)</text>
        <dbReference type="Rhea" id="RHEA:16237"/>
        <dbReference type="Rhea" id="RHEA-COMP:10747"/>
        <dbReference type="Rhea" id="RHEA-COMP:10748"/>
        <dbReference type="ChEBI" id="CHEBI:83833"/>
        <dbReference type="ChEBI" id="CHEBI:83834"/>
        <dbReference type="EC" id="5.2.1.8"/>
    </reaction>
</comment>
<gene>
    <name evidence="9" type="ORF">H8D96_17360</name>
</gene>
<evidence type="ECO:0000256" key="1">
    <source>
        <dbReference type="ARBA" id="ARBA00000971"/>
    </source>
</evidence>
<feature type="signal peptide" evidence="7">
    <location>
        <begin position="1"/>
        <end position="27"/>
    </location>
</feature>
<dbReference type="PANTHER" id="PTHR47245">
    <property type="entry name" value="PEPTIDYLPROLYL ISOMERASE"/>
    <property type="match status" value="1"/>
</dbReference>
<evidence type="ECO:0000256" key="6">
    <source>
        <dbReference type="PROSITE-ProRule" id="PRU00278"/>
    </source>
</evidence>
<dbReference type="Proteomes" id="UP000605201">
    <property type="component" value="Unassembled WGS sequence"/>
</dbReference>
<sequence>MQKRPLRLFLVLLTVISLVFMATSVFAVEKPLSDGKVAVVNGTVIPRAEFDRGMERAYRQFASTGRSLSESQLPVVKKGVIESLINQELLYQESQNNSIKVEDKEIDKQMDALKKRFPNEKEYNTALAKMNLSEAEIKFQITKGLAIQQFIDTKFVQKITVSDDETKAHYNNNLDLFKQPEQVRAMHILIMVAPQATEEQKAAARKKLKEVQKKLGKGEDFEALAKEYSEGPSGAKGGDLGYFGRGQMVPPFEDVAFALKSGEVSDIVETRFGYHLIKVVDKKPASTMSYEEVKDNLTQYMKQQKIQEQVKLYIEKLQKKAKVERFIPENPK</sequence>
<keyword evidence="5 6" id="KW-0413">Isomerase</keyword>
<evidence type="ECO:0000256" key="3">
    <source>
        <dbReference type="ARBA" id="ARBA00022729"/>
    </source>
</evidence>
<dbReference type="InterPro" id="IPR050245">
    <property type="entry name" value="PrsA_foldase"/>
</dbReference>
<dbReference type="InterPro" id="IPR023058">
    <property type="entry name" value="PPIase_PpiC_CS"/>
</dbReference>
<reference evidence="9 10" key="1">
    <citation type="submission" date="2020-08" db="EMBL/GenBank/DDBJ databases">
        <title>Bridging the membrane lipid divide: bacteria of the FCB group superphylum have the potential to synthesize archaeal ether lipids.</title>
        <authorList>
            <person name="Villanueva L."/>
            <person name="Von Meijenfeldt F.A.B."/>
            <person name="Westbye A.B."/>
            <person name="Yadav S."/>
            <person name="Hopmans E.C."/>
            <person name="Dutilh B.E."/>
            <person name="Sinninghe Damste J.S."/>
        </authorList>
    </citation>
    <scope>NUCLEOTIDE SEQUENCE [LARGE SCALE GENOMIC DNA]</scope>
    <source>
        <strain evidence="9">NIOZ-UU17</strain>
    </source>
</reference>
<dbReference type="Pfam" id="PF00639">
    <property type="entry name" value="Rotamase"/>
    <property type="match status" value="1"/>
</dbReference>
<dbReference type="PROSITE" id="PS01096">
    <property type="entry name" value="PPIC_PPIASE_1"/>
    <property type="match status" value="1"/>
</dbReference>
<name>A0A8J6P873_9BACT</name>
<evidence type="ECO:0000259" key="8">
    <source>
        <dbReference type="PROSITE" id="PS50198"/>
    </source>
</evidence>
<feature type="chain" id="PRO_5035316817" description="peptidylprolyl isomerase" evidence="7">
    <location>
        <begin position="28"/>
        <end position="332"/>
    </location>
</feature>
<feature type="domain" description="PpiC" evidence="8">
    <location>
        <begin position="180"/>
        <end position="281"/>
    </location>
</feature>
<proteinExistence type="predicted"/>
<evidence type="ECO:0000256" key="7">
    <source>
        <dbReference type="SAM" id="SignalP"/>
    </source>
</evidence>
<evidence type="ECO:0000256" key="5">
    <source>
        <dbReference type="ARBA" id="ARBA00023235"/>
    </source>
</evidence>
<dbReference type="Gene3D" id="1.10.4030.10">
    <property type="entry name" value="Porin chaperone SurA, peptide-binding domain"/>
    <property type="match status" value="1"/>
</dbReference>
<organism evidence="9 10">
    <name type="scientific">Candidatus Desulfatibia vada</name>
    <dbReference type="NCBI Taxonomy" id="2841696"/>
    <lineage>
        <taxon>Bacteria</taxon>
        <taxon>Pseudomonadati</taxon>
        <taxon>Thermodesulfobacteriota</taxon>
        <taxon>Desulfobacteria</taxon>
        <taxon>Desulfobacterales</taxon>
        <taxon>Desulfobacterales incertae sedis</taxon>
        <taxon>Candidatus Desulfatibia</taxon>
    </lineage>
</organism>
<evidence type="ECO:0000256" key="4">
    <source>
        <dbReference type="ARBA" id="ARBA00023110"/>
    </source>
</evidence>
<evidence type="ECO:0000256" key="2">
    <source>
        <dbReference type="ARBA" id="ARBA00013194"/>
    </source>
</evidence>
<dbReference type="EC" id="5.2.1.8" evidence="2"/>
<dbReference type="InterPro" id="IPR000297">
    <property type="entry name" value="PPIase_PpiC"/>
</dbReference>
<protein>
    <recommendedName>
        <fullName evidence="2">peptidylprolyl isomerase</fullName>
        <ecNumber evidence="2">5.2.1.8</ecNumber>
    </recommendedName>
</protein>
<keyword evidence="4 6" id="KW-0697">Rotamase</keyword>
<dbReference type="Gene3D" id="3.10.50.40">
    <property type="match status" value="1"/>
</dbReference>
<dbReference type="PROSITE" id="PS50198">
    <property type="entry name" value="PPIC_PPIASE_2"/>
    <property type="match status" value="1"/>
</dbReference>
<evidence type="ECO:0000313" key="9">
    <source>
        <dbReference type="EMBL" id="MBC8433680.1"/>
    </source>
</evidence>
<evidence type="ECO:0000313" key="10">
    <source>
        <dbReference type="Proteomes" id="UP000605201"/>
    </source>
</evidence>
<dbReference type="InterPro" id="IPR046357">
    <property type="entry name" value="PPIase_dom_sf"/>
</dbReference>
<dbReference type="Pfam" id="PF13624">
    <property type="entry name" value="SurA_N_3"/>
    <property type="match status" value="1"/>
</dbReference>
<comment type="caution">
    <text evidence="9">The sequence shown here is derived from an EMBL/GenBank/DDBJ whole genome shotgun (WGS) entry which is preliminary data.</text>
</comment>
<dbReference type="EMBL" id="JACNIG010000319">
    <property type="protein sequence ID" value="MBC8433680.1"/>
    <property type="molecule type" value="Genomic_DNA"/>
</dbReference>